<dbReference type="STRING" id="1123265.GCA_000686625_02971"/>
<evidence type="ECO:0008006" key="3">
    <source>
        <dbReference type="Google" id="ProtNLM"/>
    </source>
</evidence>
<dbReference type="KEGG" id="stha:NCTC11429_00779"/>
<sequence length="176" mass="21046">MIFPKEKKVYVFELDDVIFPKKDYLLQVYYLFANFIEFTETFPPQGELVEFMKNHLETQGEQLLFERTQEAFAFDKKYKENFERLHVNAVLPLRLHLFDHIVTLFSQLRNEGKQICILTKGNPLEQLNKVKFVDWGEFADMIKVYFKDELLFRQIDPLEYLADEFSVEPAAIQFVD</sequence>
<dbReference type="SUPFAM" id="SSF56784">
    <property type="entry name" value="HAD-like"/>
    <property type="match status" value="1"/>
</dbReference>
<reference evidence="1 2" key="1">
    <citation type="submission" date="2019-05" db="EMBL/GenBank/DDBJ databases">
        <authorList>
            <consortium name="Pathogen Informatics"/>
        </authorList>
    </citation>
    <scope>NUCLEOTIDE SEQUENCE [LARGE SCALE GENOMIC DNA]</scope>
    <source>
        <strain evidence="1 2">NCTC11429</strain>
    </source>
</reference>
<proteinExistence type="predicted"/>
<dbReference type="RefSeq" id="WP_051607387.1">
    <property type="nucleotide sequence ID" value="NZ_CP158797.1"/>
</dbReference>
<dbReference type="AlphaFoldDB" id="A0A4U9UEF8"/>
<dbReference type="Gene3D" id="3.40.50.1000">
    <property type="entry name" value="HAD superfamily/HAD-like"/>
    <property type="match status" value="1"/>
</dbReference>
<dbReference type="InterPro" id="IPR023214">
    <property type="entry name" value="HAD_sf"/>
</dbReference>
<name>A0A4U9UEF8_9SPHI</name>
<protein>
    <recommendedName>
        <fullName evidence="3">HAD family hydrolase</fullName>
    </recommendedName>
</protein>
<evidence type="ECO:0000313" key="1">
    <source>
        <dbReference type="EMBL" id="VTR31123.1"/>
    </source>
</evidence>
<organism evidence="1 2">
    <name type="scientific">Sphingobacterium thalpophilum</name>
    <dbReference type="NCBI Taxonomy" id="259"/>
    <lineage>
        <taxon>Bacteria</taxon>
        <taxon>Pseudomonadati</taxon>
        <taxon>Bacteroidota</taxon>
        <taxon>Sphingobacteriia</taxon>
        <taxon>Sphingobacteriales</taxon>
        <taxon>Sphingobacteriaceae</taxon>
        <taxon>Sphingobacterium</taxon>
    </lineage>
</organism>
<dbReference type="Gene3D" id="1.10.150.520">
    <property type="match status" value="1"/>
</dbReference>
<gene>
    <name evidence="1" type="ORF">NCTC11429_00779</name>
</gene>
<accession>A0A4U9UEF8</accession>
<dbReference type="Proteomes" id="UP000308196">
    <property type="component" value="Chromosome"/>
</dbReference>
<dbReference type="EMBL" id="LR590484">
    <property type="protein sequence ID" value="VTR31123.1"/>
    <property type="molecule type" value="Genomic_DNA"/>
</dbReference>
<evidence type="ECO:0000313" key="2">
    <source>
        <dbReference type="Proteomes" id="UP000308196"/>
    </source>
</evidence>
<dbReference type="InterPro" id="IPR036412">
    <property type="entry name" value="HAD-like_sf"/>
</dbReference>
<dbReference type="GeneID" id="78461572"/>